<dbReference type="GO" id="GO:0046872">
    <property type="term" value="F:metal ion binding"/>
    <property type="evidence" value="ECO:0007669"/>
    <property type="project" value="UniProtKB-UniRule"/>
</dbReference>
<feature type="binding site" evidence="9">
    <location>
        <position position="619"/>
    </location>
    <ligand>
        <name>Ca(2+)</name>
        <dbReference type="ChEBI" id="CHEBI:29108"/>
    </ligand>
</feature>
<dbReference type="STRING" id="1036612.A0A1L9TZ87"/>
<gene>
    <name evidence="12" type="ORF">ASPSYDRAFT_64241</name>
</gene>
<dbReference type="RefSeq" id="XP_040708399.1">
    <property type="nucleotide sequence ID" value="XM_040850275.1"/>
</dbReference>
<dbReference type="InterPro" id="IPR050819">
    <property type="entry name" value="Tripeptidyl-peptidase_I"/>
</dbReference>
<evidence type="ECO:0000256" key="8">
    <source>
        <dbReference type="ARBA" id="ARBA00023145"/>
    </source>
</evidence>
<feature type="active site" description="Charge relay system" evidence="9">
    <location>
        <position position="557"/>
    </location>
</feature>
<dbReference type="Proteomes" id="UP000184356">
    <property type="component" value="Unassembled WGS sequence"/>
</dbReference>
<dbReference type="InterPro" id="IPR030400">
    <property type="entry name" value="Sedolisin_dom"/>
</dbReference>
<dbReference type="EMBL" id="KV878582">
    <property type="protein sequence ID" value="OJJ64593.1"/>
    <property type="molecule type" value="Genomic_DNA"/>
</dbReference>
<feature type="active site" description="Charge relay system" evidence="9">
    <location>
        <position position="303"/>
    </location>
</feature>
<dbReference type="CDD" id="cd11377">
    <property type="entry name" value="Pro-peptidase_S53"/>
    <property type="match status" value="1"/>
</dbReference>
<evidence type="ECO:0000256" key="10">
    <source>
        <dbReference type="SAM" id="SignalP"/>
    </source>
</evidence>
<feature type="chain" id="PRO_5012340791" description="Peptidase S53 domain-containing protein" evidence="10">
    <location>
        <begin position="21"/>
        <end position="639"/>
    </location>
</feature>
<keyword evidence="6 9" id="KW-0720">Serine protease</keyword>
<dbReference type="AlphaFoldDB" id="A0A1L9TZ87"/>
<evidence type="ECO:0000256" key="1">
    <source>
        <dbReference type="ARBA" id="ARBA00004239"/>
    </source>
</evidence>
<protein>
    <recommendedName>
        <fullName evidence="11">Peptidase S53 domain-containing protein</fullName>
    </recommendedName>
</protein>
<dbReference type="PANTHER" id="PTHR14218">
    <property type="entry name" value="PROTEASE S8 TRIPEPTIDYL PEPTIDASE I CLN2"/>
    <property type="match status" value="1"/>
</dbReference>
<comment type="subcellular location">
    <subcellularLocation>
        <location evidence="1">Secreted</location>
        <location evidence="1">Extracellular space</location>
    </subcellularLocation>
</comment>
<keyword evidence="3 9" id="KW-0479">Metal-binding</keyword>
<dbReference type="InterPro" id="IPR015366">
    <property type="entry name" value="S53_propep"/>
</dbReference>
<dbReference type="SUPFAM" id="SSF52743">
    <property type="entry name" value="Subtilisin-like"/>
    <property type="match status" value="1"/>
</dbReference>
<organism evidence="12 13">
    <name type="scientific">Aspergillus sydowii CBS 593.65</name>
    <dbReference type="NCBI Taxonomy" id="1036612"/>
    <lineage>
        <taxon>Eukaryota</taxon>
        <taxon>Fungi</taxon>
        <taxon>Dikarya</taxon>
        <taxon>Ascomycota</taxon>
        <taxon>Pezizomycotina</taxon>
        <taxon>Eurotiomycetes</taxon>
        <taxon>Eurotiomycetidae</taxon>
        <taxon>Eurotiales</taxon>
        <taxon>Aspergillaceae</taxon>
        <taxon>Aspergillus</taxon>
        <taxon>Aspergillus subgen. Nidulantes</taxon>
    </lineage>
</organism>
<dbReference type="OrthoDB" id="409122at2759"/>
<evidence type="ECO:0000313" key="12">
    <source>
        <dbReference type="EMBL" id="OJJ64593.1"/>
    </source>
</evidence>
<dbReference type="GO" id="GO:0004252">
    <property type="term" value="F:serine-type endopeptidase activity"/>
    <property type="evidence" value="ECO:0007669"/>
    <property type="project" value="UniProtKB-UniRule"/>
</dbReference>
<evidence type="ECO:0000256" key="4">
    <source>
        <dbReference type="ARBA" id="ARBA00022729"/>
    </source>
</evidence>
<dbReference type="PROSITE" id="PS51695">
    <property type="entry name" value="SEDOLISIN"/>
    <property type="match status" value="1"/>
</dbReference>
<evidence type="ECO:0000313" key="13">
    <source>
        <dbReference type="Proteomes" id="UP000184356"/>
    </source>
</evidence>
<evidence type="ECO:0000256" key="7">
    <source>
        <dbReference type="ARBA" id="ARBA00022837"/>
    </source>
</evidence>
<reference evidence="13" key="1">
    <citation type="journal article" date="2017" name="Genome Biol.">
        <title>Comparative genomics reveals high biological diversity and specific adaptations in the industrially and medically important fungal genus Aspergillus.</title>
        <authorList>
            <person name="de Vries R.P."/>
            <person name="Riley R."/>
            <person name="Wiebenga A."/>
            <person name="Aguilar-Osorio G."/>
            <person name="Amillis S."/>
            <person name="Uchima C.A."/>
            <person name="Anderluh G."/>
            <person name="Asadollahi M."/>
            <person name="Askin M."/>
            <person name="Barry K."/>
            <person name="Battaglia E."/>
            <person name="Bayram O."/>
            <person name="Benocci T."/>
            <person name="Braus-Stromeyer S.A."/>
            <person name="Caldana C."/>
            <person name="Canovas D."/>
            <person name="Cerqueira G.C."/>
            <person name="Chen F."/>
            <person name="Chen W."/>
            <person name="Choi C."/>
            <person name="Clum A."/>
            <person name="Dos Santos R.A."/>
            <person name="Damasio A.R."/>
            <person name="Diallinas G."/>
            <person name="Emri T."/>
            <person name="Fekete E."/>
            <person name="Flipphi M."/>
            <person name="Freyberg S."/>
            <person name="Gallo A."/>
            <person name="Gournas C."/>
            <person name="Habgood R."/>
            <person name="Hainaut M."/>
            <person name="Harispe M.L."/>
            <person name="Henrissat B."/>
            <person name="Hilden K.S."/>
            <person name="Hope R."/>
            <person name="Hossain A."/>
            <person name="Karabika E."/>
            <person name="Karaffa L."/>
            <person name="Karanyi Z."/>
            <person name="Krasevec N."/>
            <person name="Kuo A."/>
            <person name="Kusch H."/>
            <person name="LaButti K."/>
            <person name="Lagendijk E.L."/>
            <person name="Lapidus A."/>
            <person name="Levasseur A."/>
            <person name="Lindquist E."/>
            <person name="Lipzen A."/>
            <person name="Logrieco A.F."/>
            <person name="MacCabe A."/>
            <person name="Maekelae M.R."/>
            <person name="Malavazi I."/>
            <person name="Melin P."/>
            <person name="Meyer V."/>
            <person name="Mielnichuk N."/>
            <person name="Miskei M."/>
            <person name="Molnar A.P."/>
            <person name="Mule G."/>
            <person name="Ngan C.Y."/>
            <person name="Orejas M."/>
            <person name="Orosz E."/>
            <person name="Ouedraogo J.P."/>
            <person name="Overkamp K.M."/>
            <person name="Park H.-S."/>
            <person name="Perrone G."/>
            <person name="Piumi F."/>
            <person name="Punt P.J."/>
            <person name="Ram A.F."/>
            <person name="Ramon A."/>
            <person name="Rauscher S."/>
            <person name="Record E."/>
            <person name="Riano-Pachon D.M."/>
            <person name="Robert V."/>
            <person name="Roehrig J."/>
            <person name="Ruller R."/>
            <person name="Salamov A."/>
            <person name="Salih N.S."/>
            <person name="Samson R.A."/>
            <person name="Sandor E."/>
            <person name="Sanguinetti M."/>
            <person name="Schuetze T."/>
            <person name="Sepcic K."/>
            <person name="Shelest E."/>
            <person name="Sherlock G."/>
            <person name="Sophianopoulou V."/>
            <person name="Squina F.M."/>
            <person name="Sun H."/>
            <person name="Susca A."/>
            <person name="Todd R.B."/>
            <person name="Tsang A."/>
            <person name="Unkles S.E."/>
            <person name="van de Wiele N."/>
            <person name="van Rossen-Uffink D."/>
            <person name="Oliveira J.V."/>
            <person name="Vesth T.C."/>
            <person name="Visser J."/>
            <person name="Yu J.-H."/>
            <person name="Zhou M."/>
            <person name="Andersen M.R."/>
            <person name="Archer D.B."/>
            <person name="Baker S.E."/>
            <person name="Benoit I."/>
            <person name="Brakhage A.A."/>
            <person name="Braus G.H."/>
            <person name="Fischer R."/>
            <person name="Frisvad J.C."/>
            <person name="Goldman G.H."/>
            <person name="Houbraken J."/>
            <person name="Oakley B."/>
            <person name="Pocsi I."/>
            <person name="Scazzocchio C."/>
            <person name="Seiboth B."/>
            <person name="vanKuyk P.A."/>
            <person name="Wortman J."/>
            <person name="Dyer P.S."/>
            <person name="Grigoriev I.V."/>
        </authorList>
    </citation>
    <scope>NUCLEOTIDE SEQUENCE [LARGE SCALE GENOMIC DNA]</scope>
    <source>
        <strain evidence="13">CBS 593.65</strain>
    </source>
</reference>
<evidence type="ECO:0000256" key="2">
    <source>
        <dbReference type="ARBA" id="ARBA00022670"/>
    </source>
</evidence>
<dbReference type="VEuPathDB" id="FungiDB:ASPSYDRAFT_64241"/>
<sequence length="639" mass="69495">MRLLPFLLATLVAALGAVAAYSGHIVHERRDILPDAWSKVARLGGQEVLPVRIGLAQSNLDKGHDLLMEISDPGSPIYGKHLSPEQVHDLFAPTGESVDRVRAWLEEEGIDGGRVSQSVNKQWLQFDASAREMERLLRAEYYLYSHAESGRSHIACREYHIPLSLQSHIDYITPGVKLQEVAPSHKRRQKRDDTDVLVPGPIIGTDIELADVLKDVLGYCDEVVTPACIQLMYNITEGTTAARGNELGIFETLGDVYSQTDLDLFFSTLASNIPKDTHPVHKLINGATAPESVVNSGSESALDFQVSYPLIWPQNSVLFQTDDPVYQANYTFDGILNNFLDAIDGSYCDASEEALDAPYPNPAPGGYKGEKQCGVYNPTNVISISYGAAESSLPIRYIRRQCNEWMKLSLQGVSIVVASGDNGVAVDDKDSCLGENGTVFQPDFPAICPYITTVGGTTLPKGGDPYNPNEIAAASYGSGGGFSNVFERPEYQRAAVEEYFSRVDLSYPYYESVDNSSFAQNGGIYNRIGRAYPDVSAIGEHILVFWKGGPVVGGGTSASAPIFAAMLTRINEERIAAGRPTVGFVNPLLYAHPEVFRDVTEGSNPACKSDGFPAAPGWDPVTGLGSPKYDRMLELFMGV</sequence>
<dbReference type="GO" id="GO:0005576">
    <property type="term" value="C:extracellular region"/>
    <property type="evidence" value="ECO:0007669"/>
    <property type="project" value="UniProtKB-SubCell"/>
</dbReference>
<keyword evidence="7 9" id="KW-0106">Calcium</keyword>
<dbReference type="GO" id="GO:0008240">
    <property type="term" value="F:tripeptidyl-peptidase activity"/>
    <property type="evidence" value="ECO:0007669"/>
    <property type="project" value="TreeGrafter"/>
</dbReference>
<dbReference type="GO" id="GO:0006508">
    <property type="term" value="P:proteolysis"/>
    <property type="evidence" value="ECO:0007669"/>
    <property type="project" value="UniProtKB-KW"/>
</dbReference>
<evidence type="ECO:0000259" key="11">
    <source>
        <dbReference type="PROSITE" id="PS51695"/>
    </source>
</evidence>
<keyword evidence="5 9" id="KW-0378">Hydrolase</keyword>
<evidence type="ECO:0000256" key="9">
    <source>
        <dbReference type="PROSITE-ProRule" id="PRU01032"/>
    </source>
</evidence>
<dbReference type="Pfam" id="PF09286">
    <property type="entry name" value="Pro-kuma_activ"/>
    <property type="match status" value="1"/>
</dbReference>
<keyword evidence="2 9" id="KW-0645">Protease</keyword>
<feature type="domain" description="Peptidase S53" evidence="11">
    <location>
        <begin position="223"/>
        <end position="639"/>
    </location>
</feature>
<feature type="binding site" evidence="9">
    <location>
        <position position="617"/>
    </location>
    <ligand>
        <name>Ca(2+)</name>
        <dbReference type="ChEBI" id="CHEBI:29108"/>
    </ligand>
</feature>
<dbReference type="Gene3D" id="3.40.50.200">
    <property type="entry name" value="Peptidase S8/S53 domain"/>
    <property type="match status" value="1"/>
</dbReference>
<dbReference type="PANTHER" id="PTHR14218:SF19">
    <property type="entry name" value="SERINE PROTEASE AORO, PUTATIVE (AFU_ORTHOLOGUE AFUA_6G10250)-RELATED"/>
    <property type="match status" value="1"/>
</dbReference>
<dbReference type="SUPFAM" id="SSF54897">
    <property type="entry name" value="Protease propeptides/inhibitors"/>
    <property type="match status" value="1"/>
</dbReference>
<comment type="cofactor">
    <cofactor evidence="9">
        <name>Ca(2+)</name>
        <dbReference type="ChEBI" id="CHEBI:29108"/>
    </cofactor>
    <text evidence="9">Binds 1 Ca(2+) ion per subunit.</text>
</comment>
<keyword evidence="4 10" id="KW-0732">Signal</keyword>
<keyword evidence="13" id="KW-1185">Reference proteome</keyword>
<feature type="active site" description="Charge relay system" evidence="9">
    <location>
        <position position="299"/>
    </location>
</feature>
<evidence type="ECO:0000256" key="5">
    <source>
        <dbReference type="ARBA" id="ARBA00022801"/>
    </source>
</evidence>
<feature type="binding site" evidence="9">
    <location>
        <position position="598"/>
    </location>
    <ligand>
        <name>Ca(2+)</name>
        <dbReference type="ChEBI" id="CHEBI:29108"/>
    </ligand>
</feature>
<dbReference type="SMART" id="SM00944">
    <property type="entry name" value="Pro-kuma_activ"/>
    <property type="match status" value="1"/>
</dbReference>
<dbReference type="InterPro" id="IPR036852">
    <property type="entry name" value="Peptidase_S8/S53_dom_sf"/>
</dbReference>
<keyword evidence="8" id="KW-0865">Zymogen</keyword>
<dbReference type="CDD" id="cd04056">
    <property type="entry name" value="Peptidases_S53"/>
    <property type="match status" value="1"/>
</dbReference>
<evidence type="ECO:0000256" key="3">
    <source>
        <dbReference type="ARBA" id="ARBA00022723"/>
    </source>
</evidence>
<name>A0A1L9TZ87_9EURO</name>
<accession>A0A1L9TZ87</accession>
<proteinExistence type="predicted"/>
<feature type="signal peptide" evidence="10">
    <location>
        <begin position="1"/>
        <end position="20"/>
    </location>
</feature>
<dbReference type="GeneID" id="63766348"/>
<feature type="binding site" evidence="9">
    <location>
        <position position="599"/>
    </location>
    <ligand>
        <name>Ca(2+)</name>
        <dbReference type="ChEBI" id="CHEBI:29108"/>
    </ligand>
</feature>
<evidence type="ECO:0000256" key="6">
    <source>
        <dbReference type="ARBA" id="ARBA00022825"/>
    </source>
</evidence>